<evidence type="ECO:0000256" key="6">
    <source>
        <dbReference type="SAM" id="Phobius"/>
    </source>
</evidence>
<feature type="transmembrane region" description="Helical" evidence="6">
    <location>
        <begin position="33"/>
        <end position="53"/>
    </location>
</feature>
<dbReference type="AlphaFoldDB" id="A0A840GBG1"/>
<dbReference type="PANTHER" id="PTHR42920">
    <property type="entry name" value="OS03G0707200 PROTEIN-RELATED"/>
    <property type="match status" value="1"/>
</dbReference>
<feature type="transmembrane region" description="Helical" evidence="6">
    <location>
        <begin position="100"/>
        <end position="118"/>
    </location>
</feature>
<dbReference type="OrthoDB" id="9804865at2"/>
<dbReference type="InterPro" id="IPR000620">
    <property type="entry name" value="EamA_dom"/>
</dbReference>
<dbReference type="Pfam" id="PF00892">
    <property type="entry name" value="EamA"/>
    <property type="match status" value="2"/>
</dbReference>
<name>A0A840GBG1_RHOTE</name>
<dbReference type="InterPro" id="IPR051258">
    <property type="entry name" value="Diverse_Substrate_Transporter"/>
</dbReference>
<dbReference type="Gene3D" id="1.10.3730.20">
    <property type="match status" value="1"/>
</dbReference>
<evidence type="ECO:0000313" key="8">
    <source>
        <dbReference type="EMBL" id="MBB4248220.1"/>
    </source>
</evidence>
<accession>A0A840GBG1</accession>
<proteinExistence type="predicted"/>
<feature type="transmembrane region" description="Helical" evidence="6">
    <location>
        <begin position="125"/>
        <end position="142"/>
    </location>
</feature>
<dbReference type="Proteomes" id="UP000587070">
    <property type="component" value="Unassembled WGS sequence"/>
</dbReference>
<dbReference type="InterPro" id="IPR037185">
    <property type="entry name" value="EmrE-like"/>
</dbReference>
<feature type="transmembrane region" description="Helical" evidence="6">
    <location>
        <begin position="241"/>
        <end position="263"/>
    </location>
</feature>
<sequence>MSRTLANCLMLLAALIWGTTFVAQQLGMQDVGPLTYTGIRFLIGALFVLPLALREYGRLAARGVVIDRRDLISWAGLGCLLFGGAILQQVGMLTTTVTNAGFLTAIYVPLVPLLAWMLHGQRPHISTWPAAFGCLIGTYLLSGGEFAALTVGDFWVIASAFFWAGHVLWVGRLAAKKGTPILVAFTQFVVCGVLASVAALLSEPISLAGISAAMPAILYGGLLSVGVGFTLQVIAQRHTRAADAAILLSSETLFAAIAGALYLGERLNGMQMGGCALIFACILAVQLLPYLSRGDKAPAH</sequence>
<keyword evidence="5 6" id="KW-0472">Membrane</keyword>
<protein>
    <submittedName>
        <fullName evidence="8">Drug/metabolite transporter (DMT)-like permease</fullName>
    </submittedName>
</protein>
<dbReference type="PANTHER" id="PTHR42920:SF5">
    <property type="entry name" value="EAMA DOMAIN-CONTAINING PROTEIN"/>
    <property type="match status" value="1"/>
</dbReference>
<evidence type="ECO:0000256" key="3">
    <source>
        <dbReference type="ARBA" id="ARBA00022692"/>
    </source>
</evidence>
<evidence type="ECO:0000256" key="5">
    <source>
        <dbReference type="ARBA" id="ARBA00023136"/>
    </source>
</evidence>
<feature type="transmembrane region" description="Helical" evidence="6">
    <location>
        <begin position="181"/>
        <end position="201"/>
    </location>
</feature>
<feature type="domain" description="EamA" evidence="7">
    <location>
        <begin position="151"/>
        <end position="284"/>
    </location>
</feature>
<comment type="subcellular location">
    <subcellularLocation>
        <location evidence="1">Cell membrane</location>
        <topology evidence="1">Multi-pass membrane protein</topology>
    </subcellularLocation>
</comment>
<evidence type="ECO:0000256" key="2">
    <source>
        <dbReference type="ARBA" id="ARBA00022475"/>
    </source>
</evidence>
<keyword evidence="9" id="KW-1185">Reference proteome</keyword>
<organism evidence="8 9">
    <name type="scientific">Rhodocyclus tenuis</name>
    <name type="common">Rhodospirillum tenue</name>
    <dbReference type="NCBI Taxonomy" id="1066"/>
    <lineage>
        <taxon>Bacteria</taxon>
        <taxon>Pseudomonadati</taxon>
        <taxon>Pseudomonadota</taxon>
        <taxon>Betaproteobacteria</taxon>
        <taxon>Rhodocyclales</taxon>
        <taxon>Rhodocyclaceae</taxon>
        <taxon>Rhodocyclus</taxon>
    </lineage>
</organism>
<feature type="transmembrane region" description="Helical" evidence="6">
    <location>
        <begin position="154"/>
        <end position="174"/>
    </location>
</feature>
<dbReference type="GO" id="GO:0005886">
    <property type="term" value="C:plasma membrane"/>
    <property type="evidence" value="ECO:0007669"/>
    <property type="project" value="UniProtKB-SubCell"/>
</dbReference>
<reference evidence="8 9" key="1">
    <citation type="submission" date="2020-08" db="EMBL/GenBank/DDBJ databases">
        <title>Genome sequencing of Purple Non-Sulfur Bacteria from various extreme environments.</title>
        <authorList>
            <person name="Mayer M."/>
        </authorList>
    </citation>
    <scope>NUCLEOTIDE SEQUENCE [LARGE SCALE GENOMIC DNA]</scope>
    <source>
        <strain evidence="8 9">2761</strain>
    </source>
</reference>
<feature type="transmembrane region" description="Helical" evidence="6">
    <location>
        <begin position="207"/>
        <end position="229"/>
    </location>
</feature>
<comment type="caution">
    <text evidence="8">The sequence shown here is derived from an EMBL/GenBank/DDBJ whole genome shotgun (WGS) entry which is preliminary data.</text>
</comment>
<evidence type="ECO:0000256" key="1">
    <source>
        <dbReference type="ARBA" id="ARBA00004651"/>
    </source>
</evidence>
<keyword evidence="3 6" id="KW-0812">Transmembrane</keyword>
<gene>
    <name evidence="8" type="ORF">GGD90_002612</name>
</gene>
<keyword evidence="2" id="KW-1003">Cell membrane</keyword>
<feature type="transmembrane region" description="Helical" evidence="6">
    <location>
        <begin position="74"/>
        <end position="94"/>
    </location>
</feature>
<dbReference type="RefSeq" id="WP_153117516.1">
    <property type="nucleotide sequence ID" value="NZ_JACIGE010000010.1"/>
</dbReference>
<feature type="domain" description="EamA" evidence="7">
    <location>
        <begin position="6"/>
        <end position="142"/>
    </location>
</feature>
<evidence type="ECO:0000313" key="9">
    <source>
        <dbReference type="Proteomes" id="UP000587070"/>
    </source>
</evidence>
<keyword evidence="4 6" id="KW-1133">Transmembrane helix</keyword>
<evidence type="ECO:0000256" key="4">
    <source>
        <dbReference type="ARBA" id="ARBA00022989"/>
    </source>
</evidence>
<dbReference type="SUPFAM" id="SSF103481">
    <property type="entry name" value="Multidrug resistance efflux transporter EmrE"/>
    <property type="match status" value="2"/>
</dbReference>
<evidence type="ECO:0000259" key="7">
    <source>
        <dbReference type="Pfam" id="PF00892"/>
    </source>
</evidence>
<feature type="transmembrane region" description="Helical" evidence="6">
    <location>
        <begin position="269"/>
        <end position="291"/>
    </location>
</feature>
<dbReference type="EMBL" id="JACIGE010000010">
    <property type="protein sequence ID" value="MBB4248220.1"/>
    <property type="molecule type" value="Genomic_DNA"/>
</dbReference>